<protein>
    <submittedName>
        <fullName evidence="2">Uncharacterized protein</fullName>
    </submittedName>
</protein>
<keyword evidence="1" id="KW-1133">Transmembrane helix</keyword>
<organism evidence="2">
    <name type="scientific">Thermodesulfobacterium geofontis</name>
    <dbReference type="NCBI Taxonomy" id="1295609"/>
    <lineage>
        <taxon>Bacteria</taxon>
        <taxon>Pseudomonadati</taxon>
        <taxon>Thermodesulfobacteriota</taxon>
        <taxon>Thermodesulfobacteria</taxon>
        <taxon>Thermodesulfobacteriales</taxon>
        <taxon>Thermodesulfobacteriaceae</taxon>
        <taxon>Thermodesulfobacterium</taxon>
    </lineage>
</organism>
<dbReference type="EMBL" id="DRWR01000049">
    <property type="protein sequence ID" value="HHQ15717.1"/>
    <property type="molecule type" value="Genomic_DNA"/>
</dbReference>
<evidence type="ECO:0000256" key="1">
    <source>
        <dbReference type="SAM" id="Phobius"/>
    </source>
</evidence>
<feature type="transmembrane region" description="Helical" evidence="1">
    <location>
        <begin position="12"/>
        <end position="34"/>
    </location>
</feature>
<keyword evidence="1" id="KW-0812">Transmembrane</keyword>
<keyword evidence="1" id="KW-0472">Membrane</keyword>
<reference evidence="2" key="1">
    <citation type="journal article" date="2020" name="mSystems">
        <title>Genome- and Community-Level Interaction Insights into Carbon Utilization and Element Cycling Functions of Hydrothermarchaeota in Hydrothermal Sediment.</title>
        <authorList>
            <person name="Zhou Z."/>
            <person name="Liu Y."/>
            <person name="Xu W."/>
            <person name="Pan J."/>
            <person name="Luo Z.H."/>
            <person name="Li M."/>
        </authorList>
    </citation>
    <scope>NUCLEOTIDE SEQUENCE [LARGE SCALE GENOMIC DNA]</scope>
    <source>
        <strain evidence="2">SpSt-106</strain>
    </source>
</reference>
<accession>A0A7V5XFW4</accession>
<gene>
    <name evidence="2" type="ORF">ENM15_02730</name>
</gene>
<comment type="caution">
    <text evidence="2">The sequence shown here is derived from an EMBL/GenBank/DDBJ whole genome shotgun (WGS) entry which is preliminary data.</text>
</comment>
<evidence type="ECO:0000313" key="2">
    <source>
        <dbReference type="EMBL" id="HHQ15717.1"/>
    </source>
</evidence>
<name>A0A7V5XFW4_9BACT</name>
<proteinExistence type="predicted"/>
<dbReference type="AlphaFoldDB" id="A0A7V5XFW4"/>
<sequence>MKELIKVYQKKLIFWYTALILFFLSLIFVFSQVIKLFNNSQKLRSLLENKNGLMTQIENLNLLILKINPEKLIEPQSIPINIAFEINNLSSALSNLSFLYSENGSLFRIKEATISPCEKSENETLKSTCFYTIKLSGERIRYSF</sequence>